<evidence type="ECO:0000256" key="4">
    <source>
        <dbReference type="ARBA" id="ARBA00023125"/>
    </source>
</evidence>
<dbReference type="PRINTS" id="PR00046">
    <property type="entry name" value="SIGMA70FCT"/>
</dbReference>
<evidence type="ECO:0000256" key="1">
    <source>
        <dbReference type="ARBA" id="ARBA00022969"/>
    </source>
</evidence>
<evidence type="ECO:0000313" key="9">
    <source>
        <dbReference type="EMBL" id="SET65816.1"/>
    </source>
</evidence>
<dbReference type="InterPro" id="IPR007624">
    <property type="entry name" value="RNA_pol_sigma70_r3"/>
</dbReference>
<dbReference type="Proteomes" id="UP000198970">
    <property type="component" value="Chromosome I"/>
</dbReference>
<dbReference type="SUPFAM" id="SSF88659">
    <property type="entry name" value="Sigma3 and sigma4 domains of RNA polymerase sigma factors"/>
    <property type="match status" value="2"/>
</dbReference>
<proteinExistence type="inferred from homology"/>
<dbReference type="Pfam" id="PF04539">
    <property type="entry name" value="Sigma70_r3"/>
    <property type="match status" value="1"/>
</dbReference>
<organism evidence="9 10">
    <name type="scientific">Lacrimispora sphenoides JCM 1415</name>
    <dbReference type="NCBI Taxonomy" id="1297793"/>
    <lineage>
        <taxon>Bacteria</taxon>
        <taxon>Bacillati</taxon>
        <taxon>Bacillota</taxon>
        <taxon>Clostridia</taxon>
        <taxon>Lachnospirales</taxon>
        <taxon>Lachnospiraceae</taxon>
        <taxon>Lacrimispora</taxon>
    </lineage>
</organism>
<evidence type="ECO:0000256" key="3">
    <source>
        <dbReference type="ARBA" id="ARBA00023082"/>
    </source>
</evidence>
<comment type="similarity">
    <text evidence="6">Belongs to the sigma-70 factor family.</text>
</comment>
<comment type="function">
    <text evidence="6">Sigma factors are initiation factors that promote the attachment of RNA polymerase to specific initiation sites and are then released.</text>
</comment>
<keyword evidence="4 6" id="KW-0238">DNA-binding</keyword>
<dbReference type="CDD" id="cd06171">
    <property type="entry name" value="Sigma70_r4"/>
    <property type="match status" value="1"/>
</dbReference>
<keyword evidence="2 6" id="KW-0805">Transcription regulation</keyword>
<dbReference type="InterPro" id="IPR014236">
    <property type="entry name" value="RNA_pol_sigma-F"/>
</dbReference>
<name>A0ABY1C4Q1_9FIRM</name>
<keyword evidence="10" id="KW-1185">Reference proteome</keyword>
<dbReference type="NCBIfam" id="TIGR02885">
    <property type="entry name" value="spore_sigF"/>
    <property type="match status" value="1"/>
</dbReference>
<evidence type="ECO:0000256" key="5">
    <source>
        <dbReference type="ARBA" id="ARBA00023163"/>
    </source>
</evidence>
<dbReference type="InterPro" id="IPR014284">
    <property type="entry name" value="RNA_pol_sigma-70_dom"/>
</dbReference>
<protein>
    <recommendedName>
        <fullName evidence="6">RNA polymerase sigma factor</fullName>
    </recommendedName>
</protein>
<accession>A0ABY1C4Q1</accession>
<dbReference type="NCBIfam" id="TIGR02980">
    <property type="entry name" value="SigBFG"/>
    <property type="match status" value="1"/>
</dbReference>
<gene>
    <name evidence="9" type="ORF">SAMN02745906_0933</name>
</gene>
<dbReference type="Pfam" id="PF04542">
    <property type="entry name" value="Sigma70_r2"/>
    <property type="match status" value="1"/>
</dbReference>
<evidence type="ECO:0000256" key="6">
    <source>
        <dbReference type="RuleBase" id="RU362124"/>
    </source>
</evidence>
<dbReference type="PANTHER" id="PTHR30603">
    <property type="entry name" value="RNA POLYMERASE SIGMA FACTOR RPO"/>
    <property type="match status" value="1"/>
</dbReference>
<dbReference type="InterPro" id="IPR007627">
    <property type="entry name" value="RNA_pol_sigma70_r2"/>
</dbReference>
<dbReference type="Gene3D" id="1.20.120.1810">
    <property type="match status" value="1"/>
</dbReference>
<dbReference type="PROSITE" id="PS00716">
    <property type="entry name" value="SIGMA70_2"/>
    <property type="match status" value="1"/>
</dbReference>
<dbReference type="NCBIfam" id="TIGR02937">
    <property type="entry name" value="sigma70-ECF"/>
    <property type="match status" value="1"/>
</dbReference>
<dbReference type="PROSITE" id="PS00715">
    <property type="entry name" value="SIGMA70_1"/>
    <property type="match status" value="1"/>
</dbReference>
<dbReference type="EMBL" id="LT630003">
    <property type="protein sequence ID" value="SET65816.1"/>
    <property type="molecule type" value="Genomic_DNA"/>
</dbReference>
<dbReference type="InterPro" id="IPR000943">
    <property type="entry name" value="RNA_pol_sigma70"/>
</dbReference>
<keyword evidence="5 6" id="KW-0804">Transcription</keyword>
<dbReference type="PANTHER" id="PTHR30603:SF17">
    <property type="entry name" value="RNA POLYMERASE SIGMA-G FACTOR"/>
    <property type="match status" value="1"/>
</dbReference>
<dbReference type="Pfam" id="PF04545">
    <property type="entry name" value="Sigma70_r4"/>
    <property type="match status" value="1"/>
</dbReference>
<dbReference type="InterPro" id="IPR036388">
    <property type="entry name" value="WH-like_DNA-bd_sf"/>
</dbReference>
<dbReference type="NCBIfam" id="NF004052">
    <property type="entry name" value="PRK05572.1"/>
    <property type="match status" value="1"/>
</dbReference>
<dbReference type="InterPro" id="IPR050239">
    <property type="entry name" value="Sigma-70_RNA_pol_init_factors"/>
</dbReference>
<evidence type="ECO:0000256" key="2">
    <source>
        <dbReference type="ARBA" id="ARBA00023015"/>
    </source>
</evidence>
<sequence length="240" mass="27569">MSLMDETMRLIEMAHEGDKAARDQLVTDNFGLVWSIVRRFTGRGYEPEDLFQIGSIGLMKAIDKFDLSYEVKFSTYAVPMITGEIKRFLRDDGMIKVSRSIKEMGLKVKNVREELVYRFGREPTLEEIAGEIGASKEEVAASIEAGAEVESLYRSVNKNDENSILLIDKIEEESSAQEELLNRMVLRELLTALSDKDREIIIRRYYYNETQSQIAAKLGISQVQVSRLEKKILKQMREKL</sequence>
<dbReference type="InterPro" id="IPR013325">
    <property type="entry name" value="RNA_pol_sigma_r2"/>
</dbReference>
<dbReference type="SUPFAM" id="SSF88946">
    <property type="entry name" value="Sigma2 domain of RNA polymerase sigma factors"/>
    <property type="match status" value="1"/>
</dbReference>
<evidence type="ECO:0000259" key="7">
    <source>
        <dbReference type="PROSITE" id="PS00715"/>
    </source>
</evidence>
<evidence type="ECO:0000313" key="10">
    <source>
        <dbReference type="Proteomes" id="UP000198970"/>
    </source>
</evidence>
<feature type="domain" description="RNA polymerase sigma-70" evidence="8">
    <location>
        <begin position="210"/>
        <end position="236"/>
    </location>
</feature>
<dbReference type="InterPro" id="IPR007630">
    <property type="entry name" value="RNA_pol_sigma70_r4"/>
</dbReference>
<dbReference type="Gene3D" id="1.10.10.10">
    <property type="entry name" value="Winged helix-like DNA-binding domain superfamily/Winged helix DNA-binding domain"/>
    <property type="match status" value="2"/>
</dbReference>
<keyword evidence="3 6" id="KW-0731">Sigma factor</keyword>
<keyword evidence="1" id="KW-0749">Sporulation</keyword>
<feature type="domain" description="RNA polymerase sigma-70" evidence="7">
    <location>
        <begin position="49"/>
        <end position="62"/>
    </location>
</feature>
<dbReference type="InterPro" id="IPR013324">
    <property type="entry name" value="RNA_pol_sigma_r3/r4-like"/>
</dbReference>
<evidence type="ECO:0000259" key="8">
    <source>
        <dbReference type="PROSITE" id="PS00716"/>
    </source>
</evidence>
<reference evidence="9 10" key="1">
    <citation type="submission" date="2016-10" db="EMBL/GenBank/DDBJ databases">
        <authorList>
            <person name="Varghese N."/>
            <person name="Submissions S."/>
        </authorList>
    </citation>
    <scope>NUCLEOTIDE SEQUENCE [LARGE SCALE GENOMIC DNA]</scope>
    <source>
        <strain evidence="9 10">ATCC 19403</strain>
    </source>
</reference>
<dbReference type="InterPro" id="IPR014322">
    <property type="entry name" value="RNA_pol_sigma-B/F/G"/>
</dbReference>